<proteinExistence type="predicted"/>
<comment type="caution">
    <text evidence="1">The sequence shown here is derived from an EMBL/GenBank/DDBJ whole genome shotgun (WGS) entry which is preliminary data.</text>
</comment>
<reference evidence="1 2" key="1">
    <citation type="submission" date="2021-02" db="EMBL/GenBank/DDBJ databases">
        <authorList>
            <person name="Jung H.S."/>
            <person name="Chun B.H."/>
            <person name="Jeon C.O."/>
        </authorList>
    </citation>
    <scope>NUCLEOTIDE SEQUENCE [LARGE SCALE GENOMIC DNA]</scope>
    <source>
        <strain evidence="1 2">LMG 25203</strain>
    </source>
</reference>
<dbReference type="RefSeq" id="WP_187658590.1">
    <property type="nucleotide sequence ID" value="NZ_JACSOD020000402.1"/>
</dbReference>
<protein>
    <submittedName>
        <fullName evidence="1">Uncharacterized protein</fullName>
    </submittedName>
</protein>
<accession>A0ABS2CTB6</accession>
<evidence type="ECO:0000313" key="1">
    <source>
        <dbReference type="EMBL" id="MBM6498213.1"/>
    </source>
</evidence>
<dbReference type="EMBL" id="JACSOD020000402">
    <property type="protein sequence ID" value="MBM6498213.1"/>
    <property type="molecule type" value="Genomic_DNA"/>
</dbReference>
<sequence>MYFLQKNDEKFAVQLTNFSSKLPGYKDIFSISEAELAEAEADVFILHGQ</sequence>
<name>A0ABS2CTB6_9FLAO</name>
<evidence type="ECO:0000313" key="2">
    <source>
        <dbReference type="Proteomes" id="UP000759529"/>
    </source>
</evidence>
<organism evidence="1 2">
    <name type="scientific">Flavobacterium macrobrachii</name>
    <dbReference type="NCBI Taxonomy" id="591204"/>
    <lineage>
        <taxon>Bacteria</taxon>
        <taxon>Pseudomonadati</taxon>
        <taxon>Bacteroidota</taxon>
        <taxon>Flavobacteriia</taxon>
        <taxon>Flavobacteriales</taxon>
        <taxon>Flavobacteriaceae</taxon>
        <taxon>Flavobacterium</taxon>
    </lineage>
</organism>
<gene>
    <name evidence="1" type="ORF">H9X54_002725</name>
</gene>
<keyword evidence="2" id="KW-1185">Reference proteome</keyword>
<dbReference type="Proteomes" id="UP000759529">
    <property type="component" value="Unassembled WGS sequence"/>
</dbReference>